<dbReference type="EMBL" id="KN847042">
    <property type="protein sequence ID" value="KIW28936.1"/>
    <property type="molecule type" value="Genomic_DNA"/>
</dbReference>
<dbReference type="OrthoDB" id="44467at2759"/>
<keyword evidence="13" id="KW-1185">Reference proteome</keyword>
<dbReference type="SUPFAM" id="SSF103506">
    <property type="entry name" value="Mitochondrial carrier"/>
    <property type="match status" value="1"/>
</dbReference>
<accession>A0A0D1ZLW0</accession>
<dbReference type="AlphaFoldDB" id="A0A0D1ZLW0"/>
<dbReference type="InterPro" id="IPR018108">
    <property type="entry name" value="MCP_transmembrane"/>
</dbReference>
<feature type="repeat" description="Solcar" evidence="10">
    <location>
        <begin position="106"/>
        <end position="194"/>
    </location>
</feature>
<keyword evidence="9 10" id="KW-0472">Membrane</keyword>
<evidence type="ECO:0000256" key="8">
    <source>
        <dbReference type="ARBA" id="ARBA00023128"/>
    </source>
</evidence>
<feature type="repeat" description="Solcar" evidence="10">
    <location>
        <begin position="202"/>
        <end position="284"/>
    </location>
</feature>
<dbReference type="PANTHER" id="PTHR45788">
    <property type="entry name" value="SUCCINATE/FUMARATE MITOCHONDRIAL TRANSPORTER-RELATED"/>
    <property type="match status" value="1"/>
</dbReference>
<dbReference type="GO" id="GO:0006843">
    <property type="term" value="P:mitochondrial citrate transmembrane transport"/>
    <property type="evidence" value="ECO:0007669"/>
    <property type="project" value="TreeGrafter"/>
</dbReference>
<proteinExistence type="inferred from homology"/>
<dbReference type="GeneID" id="27343982"/>
<keyword evidence="3 11" id="KW-0813">Transport</keyword>
<comment type="subcellular location">
    <subcellularLocation>
        <location evidence="1">Mitochondrion inner membrane</location>
        <topology evidence="1">Multi-pass membrane protein</topology>
    </subcellularLocation>
</comment>
<keyword evidence="6" id="KW-0999">Mitochondrion inner membrane</keyword>
<organism evidence="12 13">
    <name type="scientific">Cladophialophora immunda</name>
    <dbReference type="NCBI Taxonomy" id="569365"/>
    <lineage>
        <taxon>Eukaryota</taxon>
        <taxon>Fungi</taxon>
        <taxon>Dikarya</taxon>
        <taxon>Ascomycota</taxon>
        <taxon>Pezizomycotina</taxon>
        <taxon>Eurotiomycetes</taxon>
        <taxon>Chaetothyriomycetidae</taxon>
        <taxon>Chaetothyriales</taxon>
        <taxon>Herpotrichiellaceae</taxon>
        <taxon>Cladophialophora</taxon>
    </lineage>
</organism>
<evidence type="ECO:0000256" key="6">
    <source>
        <dbReference type="ARBA" id="ARBA00022792"/>
    </source>
</evidence>
<evidence type="ECO:0000313" key="12">
    <source>
        <dbReference type="EMBL" id="KIW28936.1"/>
    </source>
</evidence>
<evidence type="ECO:0000256" key="4">
    <source>
        <dbReference type="ARBA" id="ARBA00022692"/>
    </source>
</evidence>
<comment type="similarity">
    <text evidence="2 11">Belongs to the mitochondrial carrier (TC 2.A.29) family.</text>
</comment>
<dbReference type="RefSeq" id="XP_016249152.1">
    <property type="nucleotide sequence ID" value="XM_016391633.1"/>
</dbReference>
<dbReference type="Gene3D" id="1.50.40.10">
    <property type="entry name" value="Mitochondrial carrier domain"/>
    <property type="match status" value="1"/>
</dbReference>
<dbReference type="GO" id="GO:0071913">
    <property type="term" value="F:citrate secondary active transmembrane transporter activity"/>
    <property type="evidence" value="ECO:0007669"/>
    <property type="project" value="TreeGrafter"/>
</dbReference>
<sequence length="304" mass="32495">MTISEDKPGFVVAIIAGGTAGGVEAAMTYPFEFAKTRVQLRNGLSSVKLTSNPFRILREIVRGEGFRSIYKGCSSLVVGSIGKDAIRFLAFDSIKHKFADPTTGSLGAAGNMMAGVASGIIASTVIVTPSERIKTALIDDARSSHRFQSTLHAIRLIFRESGFVGLYRGYVGTTLKQTGTTAFRLGSYNIMKDMYRRHDIKQGPGLDFVTGAAAGLATTLATQPFDVVKTRSQTAKGSSTKAAIKDVYFDSGVLGFWKGTTMRLSRTVLSGAILFTVYEQMVAILNLMPNVVSNAATSDSGKIC</sequence>
<evidence type="ECO:0000313" key="13">
    <source>
        <dbReference type="Proteomes" id="UP000054466"/>
    </source>
</evidence>
<evidence type="ECO:0000256" key="5">
    <source>
        <dbReference type="ARBA" id="ARBA00022737"/>
    </source>
</evidence>
<evidence type="ECO:0000256" key="11">
    <source>
        <dbReference type="RuleBase" id="RU000488"/>
    </source>
</evidence>
<keyword evidence="4 10" id="KW-0812">Transmembrane</keyword>
<dbReference type="InterPro" id="IPR023395">
    <property type="entry name" value="MCP_dom_sf"/>
</dbReference>
<protein>
    <submittedName>
        <fullName evidence="12">Uncharacterized protein</fullName>
    </submittedName>
</protein>
<reference evidence="12 13" key="1">
    <citation type="submission" date="2015-01" db="EMBL/GenBank/DDBJ databases">
        <title>The Genome Sequence of Cladophialophora immunda CBS83496.</title>
        <authorList>
            <consortium name="The Broad Institute Genomics Platform"/>
            <person name="Cuomo C."/>
            <person name="de Hoog S."/>
            <person name="Gorbushina A."/>
            <person name="Stielow B."/>
            <person name="Teixiera M."/>
            <person name="Abouelleil A."/>
            <person name="Chapman S.B."/>
            <person name="Priest M."/>
            <person name="Young S.K."/>
            <person name="Wortman J."/>
            <person name="Nusbaum C."/>
            <person name="Birren B."/>
        </authorList>
    </citation>
    <scope>NUCLEOTIDE SEQUENCE [LARGE SCALE GENOMIC DNA]</scope>
    <source>
        <strain evidence="12 13">CBS 83496</strain>
    </source>
</reference>
<dbReference type="STRING" id="569365.A0A0D1ZLW0"/>
<keyword evidence="5" id="KW-0677">Repeat</keyword>
<keyword evidence="8" id="KW-0496">Mitochondrion</keyword>
<dbReference type="HOGENOM" id="CLU_015166_5_1_1"/>
<dbReference type="Pfam" id="PF00153">
    <property type="entry name" value="Mito_carr"/>
    <property type="match status" value="3"/>
</dbReference>
<keyword evidence="7" id="KW-1133">Transmembrane helix</keyword>
<evidence type="ECO:0000256" key="3">
    <source>
        <dbReference type="ARBA" id="ARBA00022448"/>
    </source>
</evidence>
<dbReference type="PRINTS" id="PR00926">
    <property type="entry name" value="MITOCARRIER"/>
</dbReference>
<feature type="repeat" description="Solcar" evidence="10">
    <location>
        <begin position="8"/>
        <end position="97"/>
    </location>
</feature>
<evidence type="ECO:0000256" key="1">
    <source>
        <dbReference type="ARBA" id="ARBA00004448"/>
    </source>
</evidence>
<dbReference type="InterPro" id="IPR002067">
    <property type="entry name" value="MCP"/>
</dbReference>
<evidence type="ECO:0000256" key="10">
    <source>
        <dbReference type="PROSITE-ProRule" id="PRU00282"/>
    </source>
</evidence>
<evidence type="ECO:0000256" key="9">
    <source>
        <dbReference type="ARBA" id="ARBA00023136"/>
    </source>
</evidence>
<dbReference type="PROSITE" id="PS50920">
    <property type="entry name" value="SOLCAR"/>
    <property type="match status" value="3"/>
</dbReference>
<name>A0A0D1ZLW0_9EURO</name>
<dbReference type="Proteomes" id="UP000054466">
    <property type="component" value="Unassembled WGS sequence"/>
</dbReference>
<evidence type="ECO:0000256" key="2">
    <source>
        <dbReference type="ARBA" id="ARBA00006375"/>
    </source>
</evidence>
<dbReference type="VEuPathDB" id="FungiDB:PV07_04788"/>
<evidence type="ECO:0000256" key="7">
    <source>
        <dbReference type="ARBA" id="ARBA00022989"/>
    </source>
</evidence>
<gene>
    <name evidence="12" type="ORF">PV07_04788</name>
</gene>
<dbReference type="GO" id="GO:0005743">
    <property type="term" value="C:mitochondrial inner membrane"/>
    <property type="evidence" value="ECO:0007669"/>
    <property type="project" value="UniProtKB-SubCell"/>
</dbReference>
<dbReference type="InterPro" id="IPR049563">
    <property type="entry name" value="TXTP-like"/>
</dbReference>
<dbReference type="PANTHER" id="PTHR45788:SF3">
    <property type="entry name" value="TRICARBOXYLATE TRANSPORT PROTEIN"/>
    <property type="match status" value="1"/>
</dbReference>